<organism evidence="3 4">
    <name type="scientific">Oribacterium parvum ACB1</name>
    <dbReference type="NCBI Taxonomy" id="796943"/>
    <lineage>
        <taxon>Bacteria</taxon>
        <taxon>Bacillati</taxon>
        <taxon>Bacillota</taxon>
        <taxon>Clostridia</taxon>
        <taxon>Lachnospirales</taxon>
        <taxon>Lachnospiraceae</taxon>
        <taxon>Oribacterium</taxon>
    </lineage>
</organism>
<evidence type="ECO:0000313" key="4">
    <source>
        <dbReference type="Proteomes" id="UP000018461"/>
    </source>
</evidence>
<feature type="domain" description="XdhC- CoxI" evidence="1">
    <location>
        <begin position="244"/>
        <end position="300"/>
    </location>
</feature>
<dbReference type="PANTHER" id="PTHR30388:SF6">
    <property type="entry name" value="XANTHINE DEHYDROGENASE SUBUNIT A-RELATED"/>
    <property type="match status" value="1"/>
</dbReference>
<name>G9WPZ2_9FIRM</name>
<sequence length="334" mass="36683">MRKIWQHIAELDPSRENVLLTSLNEENLGKKVLFIDGEVCAGAAEFRSEFLPFGKGKRGLVSLGERQFFLDPMGGEKKLIVLGAGHVALSVIRLGKMLGFQVLCIEDRPSFAKAAEKAGADQVQCEDFATALSTLKGDKDSYFVIVTRGHTHDLICLREILKKTHAYIGMMGSRRRVAFIKKQLLEEGVSEESLEELHSPIGLAIGAETPVEIGLSILSEIVMEKNKYFHQESFTKEMLDVMLSGEDYVLATIVNRRGSAPRETGTKMLIGSLGQLIGTIGGGCAEAEVIQKSRELFLENAKPACLYHVDLNDSIAEEEGMVCGGQLDVLLERV</sequence>
<dbReference type="HOGENOM" id="CLU_041115_3_0_9"/>
<dbReference type="Pfam" id="PF02625">
    <property type="entry name" value="XdhC_CoxI"/>
    <property type="match status" value="1"/>
</dbReference>
<dbReference type="InterPro" id="IPR036291">
    <property type="entry name" value="NAD(P)-bd_dom_sf"/>
</dbReference>
<evidence type="ECO:0000313" key="3">
    <source>
        <dbReference type="EMBL" id="EHL10425.1"/>
    </source>
</evidence>
<dbReference type="InterPro" id="IPR027051">
    <property type="entry name" value="XdhC_Rossmann_dom"/>
</dbReference>
<dbReference type="STRING" id="796943.HMPREF9625_01425"/>
<dbReference type="PANTHER" id="PTHR30388">
    <property type="entry name" value="ALDEHYDE OXIDOREDUCTASE MOLYBDENUM COFACTOR ASSEMBLY PROTEIN"/>
    <property type="match status" value="1"/>
</dbReference>
<dbReference type="AlphaFoldDB" id="G9WPZ2"/>
<feature type="domain" description="XdhC Rossmann" evidence="2">
    <location>
        <begin position="79"/>
        <end position="221"/>
    </location>
</feature>
<evidence type="ECO:0000259" key="2">
    <source>
        <dbReference type="Pfam" id="PF13478"/>
    </source>
</evidence>
<dbReference type="Proteomes" id="UP000018461">
    <property type="component" value="Unassembled WGS sequence"/>
</dbReference>
<protein>
    <recommendedName>
        <fullName evidence="5">Xanthine dehydrogenase accessory factor</fullName>
    </recommendedName>
</protein>
<accession>G9WPZ2</accession>
<proteinExistence type="predicted"/>
<dbReference type="PATRIC" id="fig|796943.3.peg.1883"/>
<dbReference type="RefSeq" id="WP_009535271.1">
    <property type="nucleotide sequence ID" value="NZ_KE148312.1"/>
</dbReference>
<evidence type="ECO:0000259" key="1">
    <source>
        <dbReference type="Pfam" id="PF02625"/>
    </source>
</evidence>
<dbReference type="InterPro" id="IPR003777">
    <property type="entry name" value="XdhC_CoxI"/>
</dbReference>
<dbReference type="Pfam" id="PF13478">
    <property type="entry name" value="XdhC_C"/>
    <property type="match status" value="1"/>
</dbReference>
<reference evidence="3" key="2">
    <citation type="submission" date="2013-03" db="EMBL/GenBank/DDBJ databases">
        <title>The Genome Sequence of Oribacterium sp. ACB1.</title>
        <authorList>
            <consortium name="The Broad Institute Genomics Platform"/>
            <consortium name="The Broad Institute Genome Sequencing Center for Infectious Disease"/>
            <person name="Earl A."/>
            <person name="Ward D."/>
            <person name="Feldgarden M."/>
            <person name="Gevers D."/>
            <person name="Sizova M."/>
            <person name="Hazen A."/>
            <person name="Epstein S."/>
            <person name="Walker B."/>
            <person name="Young S."/>
            <person name="Zeng Q."/>
            <person name="Gargeya S."/>
            <person name="Fitzgerald M."/>
            <person name="Haas B."/>
            <person name="Abouelleil A."/>
            <person name="Allen A.W."/>
            <person name="Alvarado L."/>
            <person name="Arachchi H.M."/>
            <person name="Berlin A.M."/>
            <person name="Chapman S.B."/>
            <person name="Gainer-Dewar J."/>
            <person name="Goldberg J."/>
            <person name="Griggs A."/>
            <person name="Gujja S."/>
            <person name="Hansen M."/>
            <person name="Howarth C."/>
            <person name="Imamovic A."/>
            <person name="Ireland A."/>
            <person name="Larimer J."/>
            <person name="McCowan C."/>
            <person name="Murphy C."/>
            <person name="Pearson M."/>
            <person name="Poon T.W."/>
            <person name="Priest M."/>
            <person name="Roberts A."/>
            <person name="Saif S."/>
            <person name="Shea T."/>
            <person name="Sisk P."/>
            <person name="Sykes S."/>
            <person name="Wortman J."/>
            <person name="Nusbaum C."/>
            <person name="Birren B."/>
        </authorList>
    </citation>
    <scope>NUCLEOTIDE SEQUENCE [LARGE SCALE GENOMIC DNA]</scope>
    <source>
        <strain evidence="3">ACB1</strain>
    </source>
</reference>
<comment type="caution">
    <text evidence="3">The sequence shown here is derived from an EMBL/GenBank/DDBJ whole genome shotgun (WGS) entry which is preliminary data.</text>
</comment>
<evidence type="ECO:0008006" key="5">
    <source>
        <dbReference type="Google" id="ProtNLM"/>
    </source>
</evidence>
<dbReference type="InterPro" id="IPR052698">
    <property type="entry name" value="MoCofactor_Util/Proc"/>
</dbReference>
<dbReference type="Gene3D" id="3.40.50.720">
    <property type="entry name" value="NAD(P)-binding Rossmann-like Domain"/>
    <property type="match status" value="1"/>
</dbReference>
<reference evidence="3" key="1">
    <citation type="submission" date="2011-08" db="EMBL/GenBank/DDBJ databases">
        <authorList>
            <consortium name="The Broad Institute Genome Sequencing Platform"/>
            <person name="Earl A."/>
            <person name="Ward D."/>
            <person name="Feldgarden M."/>
            <person name="Gevers D."/>
            <person name="Sizova M."/>
            <person name="Hazen A."/>
            <person name="Epstein S."/>
            <person name="Young S.K."/>
            <person name="Zeng Q."/>
            <person name="Gargeya S."/>
            <person name="Fitzgerald M."/>
            <person name="Haas B."/>
            <person name="Abouelleil A."/>
            <person name="Alvarado L."/>
            <person name="Arachchi H.M."/>
            <person name="Berlin A."/>
            <person name="Brown A."/>
            <person name="Chapman S.B."/>
            <person name="Chen Z."/>
            <person name="Dunbar C."/>
            <person name="Freedman E."/>
            <person name="Gearin G."/>
            <person name="Gellesch M."/>
            <person name="Goldberg J."/>
            <person name="Griggs A."/>
            <person name="Gujja S."/>
            <person name="Heiman D."/>
            <person name="Howarth C."/>
            <person name="Larson L."/>
            <person name="Lui A."/>
            <person name="MacDonald P.J.P."/>
            <person name="Montmayeur A."/>
            <person name="Murphy C."/>
            <person name="Neiman D."/>
            <person name="Pearson M."/>
            <person name="Priest M."/>
            <person name="Roberts A."/>
            <person name="Saif S."/>
            <person name="Shea T."/>
            <person name="Shenoy N."/>
            <person name="Sisk P."/>
            <person name="Stolte C."/>
            <person name="Sykes S."/>
            <person name="Wortman J."/>
            <person name="Nusbaum C."/>
            <person name="Birren B."/>
        </authorList>
    </citation>
    <scope>NUCLEOTIDE SEQUENCE</scope>
    <source>
        <strain evidence="3">ACB1</strain>
    </source>
</reference>
<gene>
    <name evidence="3" type="ORF">HMPREF9625_01425</name>
</gene>
<keyword evidence="4" id="KW-1185">Reference proteome</keyword>
<dbReference type="EMBL" id="AFZC02000001">
    <property type="protein sequence ID" value="EHL10425.1"/>
    <property type="molecule type" value="Genomic_DNA"/>
</dbReference>
<dbReference type="SUPFAM" id="SSF51735">
    <property type="entry name" value="NAD(P)-binding Rossmann-fold domains"/>
    <property type="match status" value="1"/>
</dbReference>